<keyword evidence="1" id="KW-0812">Transmembrane</keyword>
<feature type="transmembrane region" description="Helical" evidence="1">
    <location>
        <begin position="88"/>
        <end position="111"/>
    </location>
</feature>
<evidence type="ECO:0000256" key="1">
    <source>
        <dbReference type="SAM" id="Phobius"/>
    </source>
</evidence>
<proteinExistence type="predicted"/>
<keyword evidence="1" id="KW-0472">Membrane</keyword>
<organism evidence="2 3">
    <name type="scientific">candidate division WWE3 bacterium CG_4_10_14_0_2_um_filter_41_14</name>
    <dbReference type="NCBI Taxonomy" id="1975072"/>
    <lineage>
        <taxon>Bacteria</taxon>
        <taxon>Katanobacteria</taxon>
    </lineage>
</organism>
<dbReference type="Proteomes" id="UP000228920">
    <property type="component" value="Unassembled WGS sequence"/>
</dbReference>
<accession>A0A2M7THC1</accession>
<comment type="caution">
    <text evidence="2">The sequence shown here is derived from an EMBL/GenBank/DDBJ whole genome shotgun (WGS) entry which is preliminary data.</text>
</comment>
<dbReference type="EMBL" id="PFNL01000126">
    <property type="protein sequence ID" value="PIZ45656.1"/>
    <property type="molecule type" value="Genomic_DNA"/>
</dbReference>
<keyword evidence="1" id="KW-1133">Transmembrane helix</keyword>
<feature type="transmembrane region" description="Helical" evidence="1">
    <location>
        <begin position="22"/>
        <end position="39"/>
    </location>
</feature>
<sequence length="112" mass="13017">MDNEDTDILQQYFRLNIADKAGLAWTIFGSMFMALRLLGAHLLTAFLLDSYAIVNIVLMVTTLVLRVLLVSDRVEWSKDVQKSSLNHFFHYCLVFVAYLPWAMLNVFLMFFM</sequence>
<gene>
    <name evidence="2" type="ORF">COY32_04855</name>
</gene>
<feature type="transmembrane region" description="Helical" evidence="1">
    <location>
        <begin position="46"/>
        <end position="68"/>
    </location>
</feature>
<dbReference type="AlphaFoldDB" id="A0A2M7THC1"/>
<evidence type="ECO:0000313" key="3">
    <source>
        <dbReference type="Proteomes" id="UP000228920"/>
    </source>
</evidence>
<name>A0A2M7THC1_UNCKA</name>
<protein>
    <submittedName>
        <fullName evidence="2">Uncharacterized protein</fullName>
    </submittedName>
</protein>
<evidence type="ECO:0000313" key="2">
    <source>
        <dbReference type="EMBL" id="PIZ45656.1"/>
    </source>
</evidence>
<reference evidence="3" key="1">
    <citation type="submission" date="2017-09" db="EMBL/GenBank/DDBJ databases">
        <title>Depth-based differentiation of microbial function through sediment-hosted aquifers and enrichment of novel symbionts in the deep terrestrial subsurface.</title>
        <authorList>
            <person name="Probst A.J."/>
            <person name="Ladd B."/>
            <person name="Jarett J.K."/>
            <person name="Geller-Mcgrath D.E."/>
            <person name="Sieber C.M.K."/>
            <person name="Emerson J.B."/>
            <person name="Anantharaman K."/>
            <person name="Thomas B.C."/>
            <person name="Malmstrom R."/>
            <person name="Stieglmeier M."/>
            <person name="Klingl A."/>
            <person name="Woyke T."/>
            <person name="Ryan C.M."/>
            <person name="Banfield J.F."/>
        </authorList>
    </citation>
    <scope>NUCLEOTIDE SEQUENCE [LARGE SCALE GENOMIC DNA]</scope>
</reference>